<proteinExistence type="predicted"/>
<comment type="caution">
    <text evidence="1">The sequence shown here is derived from an EMBL/GenBank/DDBJ whole genome shotgun (WGS) entry which is preliminary data.</text>
</comment>
<protein>
    <submittedName>
        <fullName evidence="1">Putative receptor accessory protein 5-like</fullName>
    </submittedName>
</protein>
<name>A0A8J5K1S1_HOMAM</name>
<evidence type="ECO:0000313" key="1">
    <source>
        <dbReference type="EMBL" id="KAG7167982.1"/>
    </source>
</evidence>
<keyword evidence="1" id="KW-0675">Receptor</keyword>
<organism evidence="1 2">
    <name type="scientific">Homarus americanus</name>
    <name type="common">American lobster</name>
    <dbReference type="NCBI Taxonomy" id="6706"/>
    <lineage>
        <taxon>Eukaryota</taxon>
        <taxon>Metazoa</taxon>
        <taxon>Ecdysozoa</taxon>
        <taxon>Arthropoda</taxon>
        <taxon>Crustacea</taxon>
        <taxon>Multicrustacea</taxon>
        <taxon>Malacostraca</taxon>
        <taxon>Eumalacostraca</taxon>
        <taxon>Eucarida</taxon>
        <taxon>Decapoda</taxon>
        <taxon>Pleocyemata</taxon>
        <taxon>Astacidea</taxon>
        <taxon>Nephropoidea</taxon>
        <taxon>Nephropidae</taxon>
        <taxon>Homarus</taxon>
    </lineage>
</organism>
<dbReference type="EMBL" id="JAHLQT010021080">
    <property type="protein sequence ID" value="KAG7167982.1"/>
    <property type="molecule type" value="Genomic_DNA"/>
</dbReference>
<gene>
    <name evidence="1" type="ORF">Hamer_G018412</name>
</gene>
<keyword evidence="2" id="KW-1185">Reference proteome</keyword>
<dbReference type="AlphaFoldDB" id="A0A8J5K1S1"/>
<sequence length="198" mass="22634">MEDEVITQEKIPENTQNSLQEEEVMKEWLSSAADGPVNLTLRERWSSNVIRIKSQVINIRSKVTTMRRSFEGVANDDRYAMARLTGEGSGGLSEASWYCGEVCVCLTSFLLLPFKMAANLEYYKEQAVKILYQKNKLTDFLTKLESKTQVKREYIALAVITYLAFGISVPEPQVLYTTTKANLREAKWTPRILLLCLY</sequence>
<reference evidence="1" key="1">
    <citation type="journal article" date="2021" name="Sci. Adv.">
        <title>The American lobster genome reveals insights on longevity, neural, and immune adaptations.</title>
        <authorList>
            <person name="Polinski J.M."/>
            <person name="Zimin A.V."/>
            <person name="Clark K.F."/>
            <person name="Kohn A.B."/>
            <person name="Sadowski N."/>
            <person name="Timp W."/>
            <person name="Ptitsyn A."/>
            <person name="Khanna P."/>
            <person name="Romanova D.Y."/>
            <person name="Williams P."/>
            <person name="Greenwood S.J."/>
            <person name="Moroz L.L."/>
            <person name="Walt D.R."/>
            <person name="Bodnar A.G."/>
        </authorList>
    </citation>
    <scope>NUCLEOTIDE SEQUENCE</scope>
    <source>
        <strain evidence="1">GMGI-L3</strain>
    </source>
</reference>
<dbReference type="Proteomes" id="UP000747542">
    <property type="component" value="Unassembled WGS sequence"/>
</dbReference>
<evidence type="ECO:0000313" key="2">
    <source>
        <dbReference type="Proteomes" id="UP000747542"/>
    </source>
</evidence>
<accession>A0A8J5K1S1</accession>